<dbReference type="RefSeq" id="WP_188957770.1">
    <property type="nucleotide sequence ID" value="NZ_BMIB01000005.1"/>
</dbReference>
<accession>A0A917J2Q6</accession>
<protein>
    <submittedName>
        <fullName evidence="1">Uncharacterized protein</fullName>
    </submittedName>
</protein>
<dbReference type="EMBL" id="BMIB01000005">
    <property type="protein sequence ID" value="GGH80116.1"/>
    <property type="molecule type" value="Genomic_DNA"/>
</dbReference>
<evidence type="ECO:0000313" key="1">
    <source>
        <dbReference type="EMBL" id="GGH80116.1"/>
    </source>
</evidence>
<evidence type="ECO:0000313" key="2">
    <source>
        <dbReference type="Proteomes" id="UP000627292"/>
    </source>
</evidence>
<dbReference type="AlphaFoldDB" id="A0A917J2Q6"/>
<keyword evidence="2" id="KW-1185">Reference proteome</keyword>
<proteinExistence type="predicted"/>
<sequence length="328" mass="39001">MSAARKKQSVLLRLTNKVLSLLVRIRHGRHIAPEHMYYYRDTYYCRLVQLKYLFKDYVFIKKPYKTVTFTGEFAPELQFVLPFAYWHYKNGTLNQTKSSSYTKELYFFSENHEEITNTRVTSGNYNYEIPRILYSQDYDIHKWLQVPLKEVYANRIYVYDKPLLMIANRYNSEWDGPPISFYSVEMLAFIIEKLSPYYTIVYNRPRPQNITMDNSDIYDMAEYDWLREQYPHVLLMEDLYAENKGKANNFNHFQLMVYANCDRFISVHGGTATLASYFGGINLILSKKGPEHHFKCFQKLYPRFSDATILHAKSDEDVKQFVVGNFIP</sequence>
<reference evidence="1" key="2">
    <citation type="submission" date="2020-09" db="EMBL/GenBank/DDBJ databases">
        <authorList>
            <person name="Sun Q."/>
            <person name="Zhou Y."/>
        </authorList>
    </citation>
    <scope>NUCLEOTIDE SEQUENCE</scope>
    <source>
        <strain evidence="1">CGMCC 1.15290</strain>
    </source>
</reference>
<gene>
    <name evidence="1" type="ORF">GCM10011379_50510</name>
</gene>
<comment type="caution">
    <text evidence="1">The sequence shown here is derived from an EMBL/GenBank/DDBJ whole genome shotgun (WGS) entry which is preliminary data.</text>
</comment>
<name>A0A917J2Q6_9BACT</name>
<dbReference type="Proteomes" id="UP000627292">
    <property type="component" value="Unassembled WGS sequence"/>
</dbReference>
<organism evidence="1 2">
    <name type="scientific">Filimonas zeae</name>
    <dbReference type="NCBI Taxonomy" id="1737353"/>
    <lineage>
        <taxon>Bacteria</taxon>
        <taxon>Pseudomonadati</taxon>
        <taxon>Bacteroidota</taxon>
        <taxon>Chitinophagia</taxon>
        <taxon>Chitinophagales</taxon>
        <taxon>Chitinophagaceae</taxon>
        <taxon>Filimonas</taxon>
    </lineage>
</organism>
<reference evidence="1" key="1">
    <citation type="journal article" date="2014" name="Int. J. Syst. Evol. Microbiol.">
        <title>Complete genome sequence of Corynebacterium casei LMG S-19264T (=DSM 44701T), isolated from a smear-ripened cheese.</title>
        <authorList>
            <consortium name="US DOE Joint Genome Institute (JGI-PGF)"/>
            <person name="Walter F."/>
            <person name="Albersmeier A."/>
            <person name="Kalinowski J."/>
            <person name="Ruckert C."/>
        </authorList>
    </citation>
    <scope>NUCLEOTIDE SEQUENCE</scope>
    <source>
        <strain evidence="1">CGMCC 1.15290</strain>
    </source>
</reference>